<dbReference type="InterPro" id="IPR050364">
    <property type="entry name" value="Cytochrome_P450_fung"/>
</dbReference>
<comment type="cofactor">
    <cofactor evidence="5">
        <name>heme</name>
        <dbReference type="ChEBI" id="CHEBI:30413"/>
    </cofactor>
</comment>
<reference evidence="7 8" key="1">
    <citation type="submission" date="2015-08" db="EMBL/GenBank/DDBJ databases">
        <title>Genome sequencing of Penicillium nordicum.</title>
        <authorList>
            <person name="Nguyen H.D."/>
            <person name="Seifert K.A."/>
        </authorList>
    </citation>
    <scope>NUCLEOTIDE SEQUENCE [LARGE SCALE GENOMIC DNA]</scope>
    <source>
        <strain evidence="7 8">DAOMC 185683</strain>
    </source>
</reference>
<dbReference type="SUPFAM" id="SSF48264">
    <property type="entry name" value="Cytochrome P450"/>
    <property type="match status" value="1"/>
</dbReference>
<dbReference type="Proteomes" id="UP000037696">
    <property type="component" value="Unassembled WGS sequence"/>
</dbReference>
<evidence type="ECO:0000256" key="6">
    <source>
        <dbReference type="RuleBase" id="RU000461"/>
    </source>
</evidence>
<feature type="binding site" description="axial binding residue" evidence="5">
    <location>
        <position position="442"/>
    </location>
    <ligand>
        <name>heme</name>
        <dbReference type="ChEBI" id="CHEBI:30413"/>
    </ligand>
    <ligandPart>
        <name>Fe</name>
        <dbReference type="ChEBI" id="CHEBI:18248"/>
    </ligandPart>
</feature>
<dbReference type="GO" id="GO:0016705">
    <property type="term" value="F:oxidoreductase activity, acting on paired donors, with incorporation or reduction of molecular oxygen"/>
    <property type="evidence" value="ECO:0007669"/>
    <property type="project" value="InterPro"/>
</dbReference>
<accession>A0A0M9WBR6</accession>
<dbReference type="PRINTS" id="PR00385">
    <property type="entry name" value="P450"/>
</dbReference>
<evidence type="ECO:0000256" key="5">
    <source>
        <dbReference type="PIRSR" id="PIRSR602401-1"/>
    </source>
</evidence>
<organism evidence="7 8">
    <name type="scientific">Penicillium nordicum</name>
    <dbReference type="NCBI Taxonomy" id="229535"/>
    <lineage>
        <taxon>Eukaryota</taxon>
        <taxon>Fungi</taxon>
        <taxon>Dikarya</taxon>
        <taxon>Ascomycota</taxon>
        <taxon>Pezizomycotina</taxon>
        <taxon>Eurotiomycetes</taxon>
        <taxon>Eurotiomycetidae</taxon>
        <taxon>Eurotiales</taxon>
        <taxon>Aspergillaceae</taxon>
        <taxon>Penicillium</taxon>
    </lineage>
</organism>
<evidence type="ECO:0000256" key="2">
    <source>
        <dbReference type="ARBA" id="ARBA00022723"/>
    </source>
</evidence>
<dbReference type="GO" id="GO:0005506">
    <property type="term" value="F:iron ion binding"/>
    <property type="evidence" value="ECO:0007669"/>
    <property type="project" value="InterPro"/>
</dbReference>
<keyword evidence="5 6" id="KW-0349">Heme</keyword>
<keyword evidence="2 5" id="KW-0479">Metal-binding</keyword>
<dbReference type="InterPro" id="IPR002401">
    <property type="entry name" value="Cyt_P450_E_grp-I"/>
</dbReference>
<evidence type="ECO:0000256" key="3">
    <source>
        <dbReference type="ARBA" id="ARBA00023002"/>
    </source>
</evidence>
<comment type="similarity">
    <text evidence="1 6">Belongs to the cytochrome P450 family.</text>
</comment>
<dbReference type="CDD" id="cd11065">
    <property type="entry name" value="CYP64-like"/>
    <property type="match status" value="1"/>
</dbReference>
<proteinExistence type="inferred from homology"/>
<dbReference type="OrthoDB" id="1103324at2759"/>
<keyword evidence="4 5" id="KW-0408">Iron</keyword>
<dbReference type="InterPro" id="IPR001128">
    <property type="entry name" value="Cyt_P450"/>
</dbReference>
<dbReference type="GO" id="GO:0004497">
    <property type="term" value="F:monooxygenase activity"/>
    <property type="evidence" value="ECO:0007669"/>
    <property type="project" value="UniProtKB-KW"/>
</dbReference>
<sequence length="539" mass="60960">MALITIGIAAAATAFLIYHLLTATISTRRPPKGLRDAPDAGNASQLGVYPQRQLQKWAREHGELFKVRLGREQWIYVNSPAAVKEIFDKQSQHSSSRAASPVVSDILSGGMRFLLMPYTPHWRKLRAIVHKLLTPKSSNTFIPSQEFEAKQLLWDILTDNDNQENFYMHIRRYTTSVVMTSTYGRRTPVWDCEDIREIYGLMDDFSKAATPGKYMAEALPVLAKLPAWMQWWRKEALQSFNRQAAIWMKYWTGLRTQMDQGQAPDCFVKQFIETAYEKNDISELQASFVAGTMIEAGSETTSSALNSCVKYFAAYPEAQIKALEEIKRVVGEDRIPTFKDEPDLPYIRACVKEVLRIRPVTNIGSPHYTTADIVYKDYFIPAKTVVSINQYALHFDPNRYENPDDFIPDRYLKHTLKAGAYAAHPDPYARDHFDFGAGRRICPGMHLAENSLFITIACIIWAFEILPPVENGKVGAVDVSDAAYEDGANTLPKPSKLRFVPRSPASESTLRKEWARAEKEGYMLGQVKVNAEGVVVPAK</sequence>
<dbReference type="GO" id="GO:0043386">
    <property type="term" value="P:mycotoxin biosynthetic process"/>
    <property type="evidence" value="ECO:0007669"/>
    <property type="project" value="UniProtKB-ARBA"/>
</dbReference>
<comment type="caution">
    <text evidence="7">The sequence shown here is derived from an EMBL/GenBank/DDBJ whole genome shotgun (WGS) entry which is preliminary data.</text>
</comment>
<keyword evidence="3 6" id="KW-0560">Oxidoreductase</keyword>
<dbReference type="PROSITE" id="PS00086">
    <property type="entry name" value="CYTOCHROME_P450"/>
    <property type="match status" value="1"/>
</dbReference>
<dbReference type="PRINTS" id="PR00463">
    <property type="entry name" value="EP450I"/>
</dbReference>
<evidence type="ECO:0000256" key="1">
    <source>
        <dbReference type="ARBA" id="ARBA00010617"/>
    </source>
</evidence>
<dbReference type="STRING" id="229535.A0A0M9WBR6"/>
<dbReference type="PANTHER" id="PTHR46300:SF11">
    <property type="entry name" value="OXIDOREDUCTASE, PUTATIVE-RELATED"/>
    <property type="match status" value="1"/>
</dbReference>
<keyword evidence="6" id="KW-0503">Monooxygenase</keyword>
<dbReference type="Pfam" id="PF00067">
    <property type="entry name" value="p450"/>
    <property type="match status" value="1"/>
</dbReference>
<name>A0A0M9WBR6_9EURO</name>
<evidence type="ECO:0000313" key="8">
    <source>
        <dbReference type="Proteomes" id="UP000037696"/>
    </source>
</evidence>
<dbReference type="GO" id="GO:0020037">
    <property type="term" value="F:heme binding"/>
    <property type="evidence" value="ECO:0007669"/>
    <property type="project" value="InterPro"/>
</dbReference>
<keyword evidence="8" id="KW-1185">Reference proteome</keyword>
<evidence type="ECO:0008006" key="9">
    <source>
        <dbReference type="Google" id="ProtNLM"/>
    </source>
</evidence>
<evidence type="ECO:0000256" key="4">
    <source>
        <dbReference type="ARBA" id="ARBA00023004"/>
    </source>
</evidence>
<dbReference type="AlphaFoldDB" id="A0A0M9WBR6"/>
<dbReference type="Gene3D" id="1.10.630.10">
    <property type="entry name" value="Cytochrome P450"/>
    <property type="match status" value="1"/>
</dbReference>
<dbReference type="InterPro" id="IPR036396">
    <property type="entry name" value="Cyt_P450_sf"/>
</dbReference>
<dbReference type="EMBL" id="LHQQ01000231">
    <property type="protein sequence ID" value="KOS38863.1"/>
    <property type="molecule type" value="Genomic_DNA"/>
</dbReference>
<protein>
    <recommendedName>
        <fullName evidence="9">O-methylsterigmatocystin oxidoreductase</fullName>
    </recommendedName>
</protein>
<dbReference type="PANTHER" id="PTHR46300">
    <property type="entry name" value="P450, PUTATIVE (EUROFUNG)-RELATED-RELATED"/>
    <property type="match status" value="1"/>
</dbReference>
<gene>
    <name evidence="7" type="ORF">ACN38_g10302</name>
</gene>
<evidence type="ECO:0000313" key="7">
    <source>
        <dbReference type="EMBL" id="KOS38863.1"/>
    </source>
</evidence>
<dbReference type="InterPro" id="IPR017972">
    <property type="entry name" value="Cyt_P450_CS"/>
</dbReference>